<organism evidence="2">
    <name type="scientific">freshwater metagenome</name>
    <dbReference type="NCBI Taxonomy" id="449393"/>
    <lineage>
        <taxon>unclassified sequences</taxon>
        <taxon>metagenomes</taxon>
        <taxon>ecological metagenomes</taxon>
    </lineage>
</organism>
<feature type="domain" description="EAL" evidence="1">
    <location>
        <begin position="33"/>
        <end position="283"/>
    </location>
</feature>
<dbReference type="Gene3D" id="3.20.20.450">
    <property type="entry name" value="EAL domain"/>
    <property type="match status" value="1"/>
</dbReference>
<proteinExistence type="predicted"/>
<sequence length="301" mass="32898">MLRSADVAMYDAKTRRTGVELYHPASDFCTREKLQLLEDLREAIEHRRLTLHYQPKVGLTDGKITGSEALVRWQHPTRGLLTPDEFVPLAERAGLVPGLTRAVLAQAISFHAERCPHVGVSVNISHRDIVDDDLAVYISDLLAIYAYPAEKLTLEITETELAHDPERATRSIAHLRSAGIRISIDDFGVGYSSMARLLDLEVDEVKIDKSFVFAIADDARAIAIVRSTVELAAALGLKVVAEGIEDADVLAHVVRAGVDVGQGYLITRPLAGMDYLEFLAHRTRGAAPARPAAAPRLPDGV</sequence>
<dbReference type="InterPro" id="IPR050706">
    <property type="entry name" value="Cyclic-di-GMP_PDE-like"/>
</dbReference>
<dbReference type="SMART" id="SM00052">
    <property type="entry name" value="EAL"/>
    <property type="match status" value="1"/>
</dbReference>
<dbReference type="GO" id="GO:0071111">
    <property type="term" value="F:cyclic-guanylate-specific phosphodiesterase activity"/>
    <property type="evidence" value="ECO:0007669"/>
    <property type="project" value="InterPro"/>
</dbReference>
<evidence type="ECO:0000313" key="2">
    <source>
        <dbReference type="EMBL" id="CAB4603739.1"/>
    </source>
</evidence>
<name>A0A6J6GVD3_9ZZZZ</name>
<evidence type="ECO:0000259" key="1">
    <source>
        <dbReference type="PROSITE" id="PS50883"/>
    </source>
</evidence>
<dbReference type="InterPro" id="IPR001633">
    <property type="entry name" value="EAL_dom"/>
</dbReference>
<dbReference type="PROSITE" id="PS50883">
    <property type="entry name" value="EAL"/>
    <property type="match status" value="1"/>
</dbReference>
<dbReference type="Pfam" id="PF00563">
    <property type="entry name" value="EAL"/>
    <property type="match status" value="1"/>
</dbReference>
<gene>
    <name evidence="2" type="ORF">UFOPK1493_04511</name>
</gene>
<dbReference type="CDD" id="cd01948">
    <property type="entry name" value="EAL"/>
    <property type="match status" value="1"/>
</dbReference>
<accession>A0A6J6GVD3</accession>
<dbReference type="EMBL" id="CAEZSR010000370">
    <property type="protein sequence ID" value="CAB4603739.1"/>
    <property type="molecule type" value="Genomic_DNA"/>
</dbReference>
<dbReference type="InterPro" id="IPR035919">
    <property type="entry name" value="EAL_sf"/>
</dbReference>
<dbReference type="AlphaFoldDB" id="A0A6J6GVD3"/>
<protein>
    <submittedName>
        <fullName evidence="2">Unannotated protein</fullName>
    </submittedName>
</protein>
<dbReference type="PANTHER" id="PTHR33121">
    <property type="entry name" value="CYCLIC DI-GMP PHOSPHODIESTERASE PDEF"/>
    <property type="match status" value="1"/>
</dbReference>
<dbReference type="SUPFAM" id="SSF141868">
    <property type="entry name" value="EAL domain-like"/>
    <property type="match status" value="1"/>
</dbReference>
<dbReference type="PANTHER" id="PTHR33121:SF70">
    <property type="entry name" value="SIGNALING PROTEIN YKOW"/>
    <property type="match status" value="1"/>
</dbReference>
<reference evidence="2" key="1">
    <citation type="submission" date="2020-05" db="EMBL/GenBank/DDBJ databases">
        <authorList>
            <person name="Chiriac C."/>
            <person name="Salcher M."/>
            <person name="Ghai R."/>
            <person name="Kavagutti S V."/>
        </authorList>
    </citation>
    <scope>NUCLEOTIDE SEQUENCE</scope>
</reference>